<comment type="caution">
    <text evidence="1">The sequence shown here is derived from an EMBL/GenBank/DDBJ whole genome shotgun (WGS) entry which is preliminary data.</text>
</comment>
<proteinExistence type="predicted"/>
<evidence type="ECO:0008006" key="3">
    <source>
        <dbReference type="Google" id="ProtNLM"/>
    </source>
</evidence>
<name>A0A328TW26_9GAMM</name>
<dbReference type="AlphaFoldDB" id="A0A328TW26"/>
<evidence type="ECO:0000313" key="2">
    <source>
        <dbReference type="Proteomes" id="UP000244334"/>
    </source>
</evidence>
<keyword evidence="2" id="KW-1185">Reference proteome</keyword>
<evidence type="ECO:0000313" key="1">
    <source>
        <dbReference type="EMBL" id="RAP72975.1"/>
    </source>
</evidence>
<gene>
    <name evidence="1" type="ORF">ACZ87_00193</name>
</gene>
<reference evidence="1" key="1">
    <citation type="submission" date="2018-04" db="EMBL/GenBank/DDBJ databases">
        <title>Genomes of the Obligate Erwinia dacicola and Facultative Enterobacter sp. OLF Endosymbionts of the Olive Fruit fly, Bactrocera oleae.</title>
        <authorList>
            <person name="Estes A.M."/>
            <person name="Hearn D.J."/>
            <person name="Agarwal S."/>
            <person name="Pierson E.A."/>
            <person name="Dunning-Hotopp J.C."/>
        </authorList>
    </citation>
    <scope>NUCLEOTIDE SEQUENCE [LARGE SCALE GENOMIC DNA]</scope>
    <source>
        <strain evidence="1">Oroville</strain>
    </source>
</reference>
<organism evidence="1 2">
    <name type="scientific">Candidatus Erwinia dacicola</name>
    <dbReference type="NCBI Taxonomy" id="252393"/>
    <lineage>
        <taxon>Bacteria</taxon>
        <taxon>Pseudomonadati</taxon>
        <taxon>Pseudomonadota</taxon>
        <taxon>Gammaproteobacteria</taxon>
        <taxon>Enterobacterales</taxon>
        <taxon>Erwiniaceae</taxon>
        <taxon>Erwinia</taxon>
    </lineage>
</organism>
<sequence>MTEIKRYEDDIASLQEQLSSYSMSAGQADQRKAESDAVRVALGFSADSDDVAPCDLVDAIAALQEQVRAAESNKWKPEFCPVTKRPFFMWIERPGGGMVPTYGGPYDSYTIPVVDSDGEFSCERYDHDEGAWVDDVCLSHRLIDDQMHVLDDAALREIRAQAVEGFAEHIAFYHSDSKSHALDYAARIRAGE</sequence>
<dbReference type="EMBL" id="LJAM02000006">
    <property type="protein sequence ID" value="RAP72975.1"/>
    <property type="molecule type" value="Genomic_DNA"/>
</dbReference>
<protein>
    <recommendedName>
        <fullName evidence="3">Ead/Ea22-like family protein</fullName>
    </recommendedName>
</protein>
<dbReference type="Proteomes" id="UP000244334">
    <property type="component" value="Unassembled WGS sequence"/>
</dbReference>
<accession>A0A328TW26</accession>